<dbReference type="InterPro" id="IPR039424">
    <property type="entry name" value="SBP_5"/>
</dbReference>
<dbReference type="PANTHER" id="PTHR30290">
    <property type="entry name" value="PERIPLASMIC BINDING COMPONENT OF ABC TRANSPORTER"/>
    <property type="match status" value="1"/>
</dbReference>
<dbReference type="RefSeq" id="WP_254156395.1">
    <property type="nucleotide sequence ID" value="NZ_CP100355.1"/>
</dbReference>
<dbReference type="Proteomes" id="UP001056855">
    <property type="component" value="Chromosome"/>
</dbReference>
<dbReference type="SUPFAM" id="SSF53850">
    <property type="entry name" value="Periplasmic binding protein-like II"/>
    <property type="match status" value="1"/>
</dbReference>
<dbReference type="Gene3D" id="3.40.190.10">
    <property type="entry name" value="Periplasmic binding protein-like II"/>
    <property type="match status" value="1"/>
</dbReference>
<dbReference type="Pfam" id="PF00496">
    <property type="entry name" value="SBP_bac_5"/>
    <property type="match status" value="1"/>
</dbReference>
<dbReference type="InterPro" id="IPR000914">
    <property type="entry name" value="SBP_5_dom"/>
</dbReference>
<protein>
    <submittedName>
        <fullName evidence="3">ABC transporter substrate-binding protein</fullName>
    </submittedName>
</protein>
<dbReference type="Gene3D" id="3.10.105.10">
    <property type="entry name" value="Dipeptide-binding Protein, Domain 3"/>
    <property type="match status" value="1"/>
</dbReference>
<feature type="region of interest" description="Disordered" evidence="1">
    <location>
        <begin position="46"/>
        <end position="66"/>
    </location>
</feature>
<dbReference type="GeneID" id="73290728"/>
<dbReference type="GO" id="GO:1904680">
    <property type="term" value="F:peptide transmembrane transporter activity"/>
    <property type="evidence" value="ECO:0007669"/>
    <property type="project" value="TreeGrafter"/>
</dbReference>
<organism evidence="3 4">
    <name type="scientific">Natronosalvus rutilus</name>
    <dbReference type="NCBI Taxonomy" id="2953753"/>
    <lineage>
        <taxon>Archaea</taxon>
        <taxon>Methanobacteriati</taxon>
        <taxon>Methanobacteriota</taxon>
        <taxon>Stenosarchaea group</taxon>
        <taxon>Halobacteria</taxon>
        <taxon>Halobacteriales</taxon>
        <taxon>Natrialbaceae</taxon>
        <taxon>Natronosalvus</taxon>
    </lineage>
</organism>
<sequence length="630" mass="70872">MPQGNKDETITSAEEYLTRRKMMAAASAMVTGGVAGCFSEDTSNGNGGNGNGGNGNGGNGNGGTATIRTFMQSVPSELNWNTWAPSYPWTPSWLLLEPVQRYYADGSMSLELIEDWEYDADSQELTVHHNEEFSWWNGDAATAEDKYWYGEVARLLNPESSDFAALTLENNGGTIVREYKEPQNPELVGNWLGGYLGEMMRGRRDKFRPWAEELQDATTDDERVSIEERMGEEMPLDMDTFIEEGLGLGAFQAVDYDDQGIYCELYEDHPHADNIEIDELEYVLASGDAIAQQMMGGDLDFGFAQLSNWLGDQNPDHMETIGEYENTFMRKLEFMMNGSASKHIRQVEFRRAIAHLLSLEDISENFATPNTVRTAQTGLPEAVTEQRMGDYVDDFIEYPVEADNEGAAELLNSIDYEQDGDSWVDDEGEPISLEMVVPSWASNPARTVADKLNNFGFETDLSVLEGTAFNDNTEESIDFDLSMFNHGALIAHPYAYFRPTHDAGNKLGTQDVIVNTLENGERRSPYSGKEIIVELPEEVGQEDLSGSTQEVNLYELFQEWLSADTEERSQEIAETFTWFWNFYLPGIDMFQPRSGSWGNTEKWEFATDNKDWQAYRGAFHAAMRGHISPK</sequence>
<name>A0A9E7N7S6_9EURY</name>
<proteinExistence type="predicted"/>
<accession>A0A9E7N7S6</accession>
<dbReference type="KEGG" id="sawl:NGM29_11740"/>
<evidence type="ECO:0000259" key="2">
    <source>
        <dbReference type="Pfam" id="PF00496"/>
    </source>
</evidence>
<feature type="compositionally biased region" description="Gly residues" evidence="1">
    <location>
        <begin position="46"/>
        <end position="63"/>
    </location>
</feature>
<evidence type="ECO:0000313" key="3">
    <source>
        <dbReference type="EMBL" id="UTF52461.1"/>
    </source>
</evidence>
<dbReference type="AlphaFoldDB" id="A0A9E7N7S6"/>
<evidence type="ECO:0000313" key="4">
    <source>
        <dbReference type="Proteomes" id="UP001056855"/>
    </source>
</evidence>
<feature type="domain" description="Solute-binding protein family 5" evidence="2">
    <location>
        <begin position="111"/>
        <end position="503"/>
    </location>
</feature>
<keyword evidence="4" id="KW-1185">Reference proteome</keyword>
<dbReference type="GO" id="GO:0015833">
    <property type="term" value="P:peptide transport"/>
    <property type="evidence" value="ECO:0007669"/>
    <property type="project" value="TreeGrafter"/>
</dbReference>
<gene>
    <name evidence="3" type="ORF">NGM29_11740</name>
</gene>
<reference evidence="3" key="1">
    <citation type="submission" date="2022-06" db="EMBL/GenBank/DDBJ databases">
        <title>Diverse halophilic archaea isolated from saline environments.</title>
        <authorList>
            <person name="Cui H.-L."/>
        </authorList>
    </citation>
    <scope>NUCLEOTIDE SEQUENCE</scope>
    <source>
        <strain evidence="3">WLHS1</strain>
    </source>
</reference>
<dbReference type="EMBL" id="CP100355">
    <property type="protein sequence ID" value="UTF52461.1"/>
    <property type="molecule type" value="Genomic_DNA"/>
</dbReference>
<evidence type="ECO:0000256" key="1">
    <source>
        <dbReference type="SAM" id="MobiDB-lite"/>
    </source>
</evidence>